<proteinExistence type="inferred from homology"/>
<dbReference type="GO" id="GO:0030288">
    <property type="term" value="C:outer membrane-bounded periplasmic space"/>
    <property type="evidence" value="ECO:0007669"/>
    <property type="project" value="TreeGrafter"/>
</dbReference>
<accession>X1Q8F0</accession>
<name>X1Q8F0_9ZZZZ</name>
<evidence type="ECO:0000259" key="3">
    <source>
        <dbReference type="Pfam" id="PF13407"/>
    </source>
</evidence>
<dbReference type="PANTHER" id="PTHR30036">
    <property type="entry name" value="D-XYLOSE-BINDING PERIPLASMIC PROTEIN"/>
    <property type="match status" value="1"/>
</dbReference>
<dbReference type="InterPro" id="IPR050555">
    <property type="entry name" value="Bact_Solute-Bind_Prot2"/>
</dbReference>
<dbReference type="GO" id="GO:0030246">
    <property type="term" value="F:carbohydrate binding"/>
    <property type="evidence" value="ECO:0007669"/>
    <property type="project" value="TreeGrafter"/>
</dbReference>
<dbReference type="SUPFAM" id="SSF53822">
    <property type="entry name" value="Periplasmic binding protein-like I"/>
    <property type="match status" value="1"/>
</dbReference>
<dbReference type="EMBL" id="BARV01032924">
    <property type="protein sequence ID" value="GAI39524.1"/>
    <property type="molecule type" value="Genomic_DNA"/>
</dbReference>
<feature type="non-terminal residue" evidence="4">
    <location>
        <position position="1"/>
    </location>
</feature>
<comment type="subcellular location">
    <subcellularLocation>
        <location evidence="1">Cell envelope</location>
    </subcellularLocation>
</comment>
<reference evidence="4" key="1">
    <citation type="journal article" date="2014" name="Front. Microbiol.">
        <title>High frequency of phylogenetically diverse reductive dehalogenase-homologous genes in deep subseafloor sedimentary metagenomes.</title>
        <authorList>
            <person name="Kawai M."/>
            <person name="Futagami T."/>
            <person name="Toyoda A."/>
            <person name="Takaki Y."/>
            <person name="Nishi S."/>
            <person name="Hori S."/>
            <person name="Arai W."/>
            <person name="Tsubouchi T."/>
            <person name="Morono Y."/>
            <person name="Uchiyama I."/>
            <person name="Ito T."/>
            <person name="Fujiyama A."/>
            <person name="Inagaki F."/>
            <person name="Takami H."/>
        </authorList>
    </citation>
    <scope>NUCLEOTIDE SEQUENCE</scope>
    <source>
        <strain evidence="4">Expedition CK06-06</strain>
    </source>
</reference>
<dbReference type="Gene3D" id="3.40.50.2300">
    <property type="match status" value="2"/>
</dbReference>
<dbReference type="Pfam" id="PF13407">
    <property type="entry name" value="Peripla_BP_4"/>
    <property type="match status" value="1"/>
</dbReference>
<feature type="non-terminal residue" evidence="4">
    <location>
        <position position="248"/>
    </location>
</feature>
<dbReference type="PANTHER" id="PTHR30036:SF7">
    <property type="entry name" value="ABC TRANSPORTER PERIPLASMIC-BINDING PROTEIN YPHF"/>
    <property type="match status" value="1"/>
</dbReference>
<dbReference type="InterPro" id="IPR025997">
    <property type="entry name" value="SBP_2_dom"/>
</dbReference>
<feature type="domain" description="Periplasmic binding protein" evidence="3">
    <location>
        <begin position="2"/>
        <end position="236"/>
    </location>
</feature>
<dbReference type="AlphaFoldDB" id="X1Q8F0"/>
<comment type="caution">
    <text evidence="4">The sequence shown here is derived from an EMBL/GenBank/DDBJ whole genome shotgun (WGS) entry which is preliminary data.</text>
</comment>
<comment type="similarity">
    <text evidence="2">Belongs to the bacterial solute-binding protein 2 family.</text>
</comment>
<evidence type="ECO:0000256" key="2">
    <source>
        <dbReference type="ARBA" id="ARBA00007639"/>
    </source>
</evidence>
<evidence type="ECO:0000313" key="4">
    <source>
        <dbReference type="EMBL" id="GAI39524.1"/>
    </source>
</evidence>
<protein>
    <recommendedName>
        <fullName evidence="3">Periplasmic binding protein domain-containing protein</fullName>
    </recommendedName>
</protein>
<evidence type="ECO:0000256" key="1">
    <source>
        <dbReference type="ARBA" id="ARBA00004196"/>
    </source>
</evidence>
<organism evidence="4">
    <name type="scientific">marine sediment metagenome</name>
    <dbReference type="NCBI Taxonomy" id="412755"/>
    <lineage>
        <taxon>unclassified sequences</taxon>
        <taxon>metagenomes</taxon>
        <taxon>ecological metagenomes</taxon>
    </lineage>
</organism>
<sequence length="248" mass="26237">KAGVDAAAEELGIDAEMTGPVEPDVEEQVRIIEDLITLQVDGLAISNVSAEALNPIIKEALDAEIPTVSFNSDASGSERLAFYGQDLVQSGRTQAEILVEYMGTEGEVLIFSCDAAAAWSNDREQGVREGLEEYPDIEIVGIVNTGVEEQACYAAIESALLANPNLKGAATLDAVTTPAFGRALLRENLAGKIYHVGHDLLPETLDNIAAGATNASLSQDPFKQGYLPVKALYDYIVNGIPLESGDTG</sequence>
<dbReference type="InterPro" id="IPR028082">
    <property type="entry name" value="Peripla_BP_I"/>
</dbReference>
<gene>
    <name evidence="4" type="ORF">S06H3_51834</name>
</gene>